<dbReference type="SUPFAM" id="SSF55729">
    <property type="entry name" value="Acyl-CoA N-acyltransferases (Nat)"/>
    <property type="match status" value="1"/>
</dbReference>
<dbReference type="OrthoDB" id="41238at2759"/>
<evidence type="ECO:0000313" key="2">
    <source>
        <dbReference type="EMBL" id="GJE90659.1"/>
    </source>
</evidence>
<dbReference type="InterPro" id="IPR051908">
    <property type="entry name" value="Ribosomal_N-acetyltransferase"/>
</dbReference>
<dbReference type="GO" id="GO:1990189">
    <property type="term" value="F:protein N-terminal-serine acetyltransferase activity"/>
    <property type="evidence" value="ECO:0007669"/>
    <property type="project" value="TreeGrafter"/>
</dbReference>
<sequence length="262" mass="29632">MSFVNTYTPPPAPAALADAELFGPEPYDVNFVFPILPASLENDRVKLVPFIPREHGEAYFTAGSADAQLWRYYPLVWRDLRGFLTWLEHGVRQNPAHVYFAVLDKTRPDAARPHWGGSLAGAFGLFNASAANLCAEIAYIAVLPGFQRSHVASNAVGILMRYCLELPTASPPGLGLRRVQWCAHTKNLPSARLAERMGFKREAWIRWLWVLPKELSSDGEKPREGDKWPERYGRHTLMLSTCWDDWEDGVREIVQKQVDRTA</sequence>
<organism evidence="2 3">
    <name type="scientific">Phanerochaete sordida</name>
    <dbReference type="NCBI Taxonomy" id="48140"/>
    <lineage>
        <taxon>Eukaryota</taxon>
        <taxon>Fungi</taxon>
        <taxon>Dikarya</taxon>
        <taxon>Basidiomycota</taxon>
        <taxon>Agaricomycotina</taxon>
        <taxon>Agaricomycetes</taxon>
        <taxon>Polyporales</taxon>
        <taxon>Phanerochaetaceae</taxon>
        <taxon>Phanerochaete</taxon>
    </lineage>
</organism>
<feature type="domain" description="N-acetyltransferase" evidence="1">
    <location>
        <begin position="70"/>
        <end position="216"/>
    </location>
</feature>
<evidence type="ECO:0000313" key="3">
    <source>
        <dbReference type="Proteomes" id="UP000703269"/>
    </source>
</evidence>
<dbReference type="Pfam" id="PF13302">
    <property type="entry name" value="Acetyltransf_3"/>
    <property type="match status" value="1"/>
</dbReference>
<dbReference type="PANTHER" id="PTHR43441:SF5">
    <property type="entry name" value="FAMILY ACETYLTRANSFERASE, PUTATIVE-RELATED"/>
    <property type="match status" value="1"/>
</dbReference>
<accession>A0A9P3GA88</accession>
<name>A0A9P3GA88_9APHY</name>
<dbReference type="GO" id="GO:0008999">
    <property type="term" value="F:protein-N-terminal-alanine acetyltransferase activity"/>
    <property type="evidence" value="ECO:0007669"/>
    <property type="project" value="TreeGrafter"/>
</dbReference>
<dbReference type="AlphaFoldDB" id="A0A9P3GA88"/>
<evidence type="ECO:0000259" key="1">
    <source>
        <dbReference type="PROSITE" id="PS51186"/>
    </source>
</evidence>
<dbReference type="EMBL" id="BPQB01000017">
    <property type="protein sequence ID" value="GJE90659.1"/>
    <property type="molecule type" value="Genomic_DNA"/>
</dbReference>
<proteinExistence type="predicted"/>
<comment type="caution">
    <text evidence="2">The sequence shown here is derived from an EMBL/GenBank/DDBJ whole genome shotgun (WGS) entry which is preliminary data.</text>
</comment>
<protein>
    <submittedName>
        <fullName evidence="2">GNAT family N-acetyltransferase</fullName>
    </submittedName>
</protein>
<dbReference type="PROSITE" id="PS51186">
    <property type="entry name" value="GNAT"/>
    <property type="match status" value="1"/>
</dbReference>
<dbReference type="InterPro" id="IPR016181">
    <property type="entry name" value="Acyl_CoA_acyltransferase"/>
</dbReference>
<reference evidence="2 3" key="1">
    <citation type="submission" date="2021-08" db="EMBL/GenBank/DDBJ databases">
        <title>Draft Genome Sequence of Phanerochaete sordida strain YK-624.</title>
        <authorList>
            <person name="Mori T."/>
            <person name="Dohra H."/>
            <person name="Suzuki T."/>
            <person name="Kawagishi H."/>
            <person name="Hirai H."/>
        </authorList>
    </citation>
    <scope>NUCLEOTIDE SEQUENCE [LARGE SCALE GENOMIC DNA]</scope>
    <source>
        <strain evidence="2 3">YK-624</strain>
    </source>
</reference>
<dbReference type="Gene3D" id="3.40.630.30">
    <property type="match status" value="1"/>
</dbReference>
<dbReference type="InterPro" id="IPR000182">
    <property type="entry name" value="GNAT_dom"/>
</dbReference>
<dbReference type="PANTHER" id="PTHR43441">
    <property type="entry name" value="RIBOSOMAL-PROTEIN-SERINE ACETYLTRANSFERASE"/>
    <property type="match status" value="1"/>
</dbReference>
<dbReference type="Proteomes" id="UP000703269">
    <property type="component" value="Unassembled WGS sequence"/>
</dbReference>
<gene>
    <name evidence="2" type="ORF">PsYK624_068030</name>
</gene>
<keyword evidence="3" id="KW-1185">Reference proteome</keyword>